<gene>
    <name evidence="6" type="primary">SPEAR4</name>
    <name evidence="5" type="ordered locus">MTR_4g048110</name>
</gene>
<accession>G7JDI8</accession>
<feature type="compositionally biased region" description="Basic and acidic residues" evidence="4">
    <location>
        <begin position="50"/>
        <end position="67"/>
    </location>
</feature>
<accession>A0A0C3WVV2</accession>
<organism evidence="5 8">
    <name type="scientific">Medicago truncatula</name>
    <name type="common">Barrel medic</name>
    <name type="synonym">Medicago tribuloides</name>
    <dbReference type="NCBI Taxonomy" id="3880"/>
    <lineage>
        <taxon>Eukaryota</taxon>
        <taxon>Viridiplantae</taxon>
        <taxon>Streptophyta</taxon>
        <taxon>Embryophyta</taxon>
        <taxon>Tracheophyta</taxon>
        <taxon>Spermatophyta</taxon>
        <taxon>Magnoliopsida</taxon>
        <taxon>eudicotyledons</taxon>
        <taxon>Gunneridae</taxon>
        <taxon>Pentapetalae</taxon>
        <taxon>rosids</taxon>
        <taxon>fabids</taxon>
        <taxon>Fabales</taxon>
        <taxon>Fabaceae</taxon>
        <taxon>Papilionoideae</taxon>
        <taxon>50 kb inversion clade</taxon>
        <taxon>NPAAA clade</taxon>
        <taxon>Hologalegina</taxon>
        <taxon>IRL clade</taxon>
        <taxon>Trifolieae</taxon>
        <taxon>Medicago</taxon>
    </lineage>
</organism>
<keyword evidence="1" id="KW-0678">Repressor</keyword>
<feature type="compositionally biased region" description="Low complexity" evidence="4">
    <location>
        <begin position="81"/>
        <end position="96"/>
    </location>
</feature>
<evidence type="ECO:0000313" key="5">
    <source>
        <dbReference type="EMBL" id="AES88120.2"/>
    </source>
</evidence>
<dbReference type="AlphaFoldDB" id="G7JDI8"/>
<dbReference type="HOGENOM" id="CLU_716431_0_0_1"/>
<feature type="compositionally biased region" description="Low complexity" evidence="4">
    <location>
        <begin position="206"/>
        <end position="217"/>
    </location>
</feature>
<dbReference type="InterPro" id="IPR040356">
    <property type="entry name" value="SPEAR"/>
</dbReference>
<evidence type="ECO:0000256" key="4">
    <source>
        <dbReference type="SAM" id="MobiDB-lite"/>
    </source>
</evidence>
<reference evidence="5 8" key="2">
    <citation type="journal article" date="2014" name="BMC Genomics">
        <title>An improved genome release (version Mt4.0) for the model legume Medicago truncatula.</title>
        <authorList>
            <person name="Tang H."/>
            <person name="Krishnakumar V."/>
            <person name="Bidwell S."/>
            <person name="Rosen B."/>
            <person name="Chan A."/>
            <person name="Zhou S."/>
            <person name="Gentzbittel L."/>
            <person name="Childs K.L."/>
            <person name="Yandell M."/>
            <person name="Gundlach H."/>
            <person name="Mayer K.F."/>
            <person name="Schwartz D.C."/>
            <person name="Town C.D."/>
        </authorList>
    </citation>
    <scope>GENOME REANNOTATION</scope>
    <source>
        <strain evidence="7 8">cv. Jemalong A17</strain>
    </source>
</reference>
<evidence type="ECO:0000313" key="8">
    <source>
        <dbReference type="Proteomes" id="UP000002051"/>
    </source>
</evidence>
<evidence type="ECO:0000256" key="1">
    <source>
        <dbReference type="ARBA" id="ARBA00022491"/>
    </source>
</evidence>
<dbReference type="PaxDb" id="3880-AES88120"/>
<feature type="region of interest" description="Disordered" evidence="4">
    <location>
        <begin position="359"/>
        <end position="386"/>
    </location>
</feature>
<reference evidence="5 8" key="1">
    <citation type="journal article" date="2011" name="Nature">
        <title>The Medicago genome provides insight into the evolution of rhizobial symbioses.</title>
        <authorList>
            <person name="Young N.D."/>
            <person name="Debelle F."/>
            <person name="Oldroyd G.E."/>
            <person name="Geurts R."/>
            <person name="Cannon S.B."/>
            <person name="Udvardi M.K."/>
            <person name="Benedito V.A."/>
            <person name="Mayer K.F."/>
            <person name="Gouzy J."/>
            <person name="Schoof H."/>
            <person name="Van de Peer Y."/>
            <person name="Proost S."/>
            <person name="Cook D.R."/>
            <person name="Meyers B.C."/>
            <person name="Spannagl M."/>
            <person name="Cheung F."/>
            <person name="De Mita S."/>
            <person name="Krishnakumar V."/>
            <person name="Gundlach H."/>
            <person name="Zhou S."/>
            <person name="Mudge J."/>
            <person name="Bharti A.K."/>
            <person name="Murray J.D."/>
            <person name="Naoumkina M.A."/>
            <person name="Rosen B."/>
            <person name="Silverstein K.A."/>
            <person name="Tang H."/>
            <person name="Rombauts S."/>
            <person name="Zhao P.X."/>
            <person name="Zhou P."/>
            <person name="Barbe V."/>
            <person name="Bardou P."/>
            <person name="Bechner M."/>
            <person name="Bellec A."/>
            <person name="Berger A."/>
            <person name="Berges H."/>
            <person name="Bidwell S."/>
            <person name="Bisseling T."/>
            <person name="Choisne N."/>
            <person name="Couloux A."/>
            <person name="Denny R."/>
            <person name="Deshpande S."/>
            <person name="Dai X."/>
            <person name="Doyle J.J."/>
            <person name="Dudez A.M."/>
            <person name="Farmer A.D."/>
            <person name="Fouteau S."/>
            <person name="Franken C."/>
            <person name="Gibelin C."/>
            <person name="Gish J."/>
            <person name="Goldstein S."/>
            <person name="Gonzalez A.J."/>
            <person name="Green P.J."/>
            <person name="Hallab A."/>
            <person name="Hartog M."/>
            <person name="Hua A."/>
            <person name="Humphray S.J."/>
            <person name="Jeong D.H."/>
            <person name="Jing Y."/>
            <person name="Jocker A."/>
            <person name="Kenton S.M."/>
            <person name="Kim D.J."/>
            <person name="Klee K."/>
            <person name="Lai H."/>
            <person name="Lang C."/>
            <person name="Lin S."/>
            <person name="Macmil S.L."/>
            <person name="Magdelenat G."/>
            <person name="Matthews L."/>
            <person name="McCorrison J."/>
            <person name="Monaghan E.L."/>
            <person name="Mun J.H."/>
            <person name="Najar F.Z."/>
            <person name="Nicholson C."/>
            <person name="Noirot C."/>
            <person name="O'Bleness M."/>
            <person name="Paule C.R."/>
            <person name="Poulain J."/>
            <person name="Prion F."/>
            <person name="Qin B."/>
            <person name="Qu C."/>
            <person name="Retzel E.F."/>
            <person name="Riddle C."/>
            <person name="Sallet E."/>
            <person name="Samain S."/>
            <person name="Samson N."/>
            <person name="Sanders I."/>
            <person name="Saurat O."/>
            <person name="Scarpelli C."/>
            <person name="Schiex T."/>
            <person name="Segurens B."/>
            <person name="Severin A.J."/>
            <person name="Sherrier D.J."/>
            <person name="Shi R."/>
            <person name="Sims S."/>
            <person name="Singer S.R."/>
            <person name="Sinharoy S."/>
            <person name="Sterck L."/>
            <person name="Viollet A."/>
            <person name="Wang B.B."/>
            <person name="Wang K."/>
            <person name="Wang M."/>
            <person name="Wang X."/>
            <person name="Warfsmann J."/>
            <person name="Weissenbach J."/>
            <person name="White D.D."/>
            <person name="White J.D."/>
            <person name="Wiley G.B."/>
            <person name="Wincker P."/>
            <person name="Xing Y."/>
            <person name="Yang L."/>
            <person name="Yao Z."/>
            <person name="Ying F."/>
            <person name="Zhai J."/>
            <person name="Zhou L."/>
            <person name="Zuber A."/>
            <person name="Denarie J."/>
            <person name="Dixon R.A."/>
            <person name="May G.D."/>
            <person name="Schwartz D.C."/>
            <person name="Rogers J."/>
            <person name="Quetier F."/>
            <person name="Town C.D."/>
            <person name="Roe B.A."/>
        </authorList>
    </citation>
    <scope>NUCLEOTIDE SEQUENCE [LARGE SCALE GENOMIC DNA]</scope>
    <source>
        <strain evidence="5">A17</strain>
        <strain evidence="7 8">cv. Jemalong A17</strain>
    </source>
</reference>
<dbReference type="GO" id="GO:0003700">
    <property type="term" value="F:DNA-binding transcription factor activity"/>
    <property type="evidence" value="ECO:0007669"/>
    <property type="project" value="InterPro"/>
</dbReference>
<sequence length="386" mass="42268">MGSNPGNTGASGCGSGDGNGDTMCSSGLKKQHQEQQKRPRVPKRGPGIAELEKLLREKELTRDRGNNEEFSVSSEFFNRHQPSSSLPWPNSSNLQSHVPSAPKFDQIVPPTPSTIGSMYGNTVLPYIDPIVNTNTHSVGRNGGGGGSGEYELFPMNLKEVGDGSQSDPENSPSRSLASESNHGWSYPANIQKRNNGYPPKPMMNQTLASSGSLSTGLHNHLEPSSIQNSNYNYSYMSQAEHKMVGTKRSHTSSLDNSLIRSRNECHGVISNNPTKYDYRNAEWGSSLELGNKRFNSDKVSPEVQPPSPPMHLFQNDISKGYMFPCQVIEDKIENTFQRSESSGQNRQHFFNFLEVKGQEGVTDEPNGSNHGVHEEGSGGLDLSLKL</sequence>
<reference evidence="7" key="3">
    <citation type="submission" date="2015-04" db="UniProtKB">
        <authorList>
            <consortium name="EnsemblPlants"/>
        </authorList>
    </citation>
    <scope>IDENTIFICATION</scope>
    <source>
        <strain evidence="7">cv. Jemalong A17</strain>
    </source>
</reference>
<keyword evidence="2" id="KW-0805">Transcription regulation</keyword>
<dbReference type="PANTHER" id="PTHR33388">
    <property type="entry name" value="OS01G0212500 PROTEIN"/>
    <property type="match status" value="1"/>
</dbReference>
<dbReference type="PANTHER" id="PTHR33388:SF19">
    <property type="entry name" value="SPOROCYTELESS-LIKE EAR-CONTAINING PROTEIN"/>
    <property type="match status" value="1"/>
</dbReference>
<feature type="region of interest" description="Disordered" evidence="4">
    <location>
        <begin position="158"/>
        <end position="222"/>
    </location>
</feature>
<evidence type="ECO:0000256" key="2">
    <source>
        <dbReference type="ARBA" id="ARBA00023015"/>
    </source>
</evidence>
<feature type="compositionally biased region" description="Gly residues" evidence="4">
    <location>
        <begin position="9"/>
        <end position="19"/>
    </location>
</feature>
<feature type="region of interest" description="Disordered" evidence="4">
    <location>
        <begin position="1"/>
        <end position="109"/>
    </location>
</feature>
<reference evidence="6" key="4">
    <citation type="submission" date="2018-07" db="EMBL/GenBank/DDBJ databases">
        <authorList>
            <person name="Chen G.H."/>
        </authorList>
    </citation>
    <scope>NUCLEOTIDE SEQUENCE</scope>
</reference>
<dbReference type="EMBL" id="MH590940">
    <property type="protein sequence ID" value="QBM11793.1"/>
    <property type="molecule type" value="mRNA"/>
</dbReference>
<dbReference type="Proteomes" id="UP000002051">
    <property type="component" value="Chromosome 4"/>
</dbReference>
<evidence type="ECO:0000256" key="3">
    <source>
        <dbReference type="ARBA" id="ARBA00023163"/>
    </source>
</evidence>
<dbReference type="eggNOG" id="ENOG502SAE6">
    <property type="taxonomic scope" value="Eukaryota"/>
</dbReference>
<dbReference type="OrthoDB" id="1189784at2759"/>
<dbReference type="EMBL" id="CM001220">
    <property type="protein sequence ID" value="AES88120.2"/>
    <property type="molecule type" value="Genomic_DNA"/>
</dbReference>
<keyword evidence="3" id="KW-0804">Transcription</keyword>
<name>G7JDI8_MEDTR</name>
<dbReference type="EnsemblPlants" id="AES88120">
    <property type="protein sequence ID" value="AES88120"/>
    <property type="gene ID" value="MTR_4g048110"/>
</dbReference>
<proteinExistence type="evidence at transcript level"/>
<keyword evidence="8" id="KW-1185">Reference proteome</keyword>
<evidence type="ECO:0000313" key="6">
    <source>
        <dbReference type="EMBL" id="QBM11793.1"/>
    </source>
</evidence>
<feature type="compositionally biased region" description="Polar residues" evidence="4">
    <location>
        <begin position="163"/>
        <end position="183"/>
    </location>
</feature>
<evidence type="ECO:0000313" key="7">
    <source>
        <dbReference type="EnsemblPlants" id="AES88120"/>
    </source>
</evidence>
<protein>
    <submittedName>
        <fullName evidence="6">SPOROCYTELESS-like EAR-containing protein</fullName>
    </submittedName>
</protein>